<dbReference type="PROSITE" id="PS51708">
    <property type="entry name" value="CHAD"/>
    <property type="match status" value="1"/>
</dbReference>
<dbReference type="RefSeq" id="WP_057871203.1">
    <property type="nucleotide sequence ID" value="NZ_AZGB01000009.1"/>
</dbReference>
<dbReference type="STRING" id="1423750.FC89_GL000423"/>
<evidence type="ECO:0000313" key="3">
    <source>
        <dbReference type="Proteomes" id="UP000051451"/>
    </source>
</evidence>
<keyword evidence="3" id="KW-1185">Reference proteome</keyword>
<dbReference type="PATRIC" id="fig|1423750.3.peg.432"/>
<organism evidence="2 3">
    <name type="scientific">Liquorilactobacillus ghanensis DSM 18630</name>
    <dbReference type="NCBI Taxonomy" id="1423750"/>
    <lineage>
        <taxon>Bacteria</taxon>
        <taxon>Bacillati</taxon>
        <taxon>Bacillota</taxon>
        <taxon>Bacilli</taxon>
        <taxon>Lactobacillales</taxon>
        <taxon>Lactobacillaceae</taxon>
        <taxon>Liquorilactobacillus</taxon>
    </lineage>
</organism>
<dbReference type="InterPro" id="IPR038186">
    <property type="entry name" value="CHAD_dom_sf"/>
</dbReference>
<evidence type="ECO:0000259" key="1">
    <source>
        <dbReference type="PROSITE" id="PS51708"/>
    </source>
</evidence>
<gene>
    <name evidence="2" type="ORF">FC89_GL000423</name>
</gene>
<name>A0A0R1VVQ0_9LACO</name>
<dbReference type="OrthoDB" id="2388260at2"/>
<dbReference type="SMART" id="SM00880">
    <property type="entry name" value="CHAD"/>
    <property type="match status" value="1"/>
</dbReference>
<sequence length="262" mass="30530">MMTSILTILQQRSTAIQTELIRFRNNPYDPNRAHDLRVAIRTLRSLLKFLKPQLDSATFNELDQTLSEAAQTFGPLRELDVLLAEIGSYAFEHPQENTVYFQLLKKLHHKRTAEMQRILTPAVWHKLTSELTAADIQLNQLKFNQTKKWSQSVNYELTRRSKKLSWQFRQIDPAQYQQTHQLRKKAKTLRYAAIYFVKFASKKAKKSRRQAEKIQNVCGVVTDAHVNAALLQNLAQQTDNSAEKQLLVEIKQTQQKSFHLKK</sequence>
<reference evidence="2 3" key="1">
    <citation type="journal article" date="2015" name="Genome Announc.">
        <title>Expanding the biotechnology potential of lactobacilli through comparative genomics of 213 strains and associated genera.</title>
        <authorList>
            <person name="Sun Z."/>
            <person name="Harris H.M."/>
            <person name="McCann A."/>
            <person name="Guo C."/>
            <person name="Argimon S."/>
            <person name="Zhang W."/>
            <person name="Yang X."/>
            <person name="Jeffery I.B."/>
            <person name="Cooney J.C."/>
            <person name="Kagawa T.F."/>
            <person name="Liu W."/>
            <person name="Song Y."/>
            <person name="Salvetti E."/>
            <person name="Wrobel A."/>
            <person name="Rasinkangas P."/>
            <person name="Parkhill J."/>
            <person name="Rea M.C."/>
            <person name="O'Sullivan O."/>
            <person name="Ritari J."/>
            <person name="Douillard F.P."/>
            <person name="Paul Ross R."/>
            <person name="Yang R."/>
            <person name="Briner A.E."/>
            <person name="Felis G.E."/>
            <person name="de Vos W.M."/>
            <person name="Barrangou R."/>
            <person name="Klaenhammer T.R."/>
            <person name="Caufield P.W."/>
            <person name="Cui Y."/>
            <person name="Zhang H."/>
            <person name="O'Toole P.W."/>
        </authorList>
    </citation>
    <scope>NUCLEOTIDE SEQUENCE [LARGE SCALE GENOMIC DNA]</scope>
    <source>
        <strain evidence="2 3">DSM 18630</strain>
    </source>
</reference>
<dbReference type="AlphaFoldDB" id="A0A0R1VVQ0"/>
<dbReference type="EMBL" id="AZGB01000009">
    <property type="protein sequence ID" value="KRM07107.1"/>
    <property type="molecule type" value="Genomic_DNA"/>
</dbReference>
<feature type="domain" description="CHAD" evidence="1">
    <location>
        <begin position="1"/>
        <end position="262"/>
    </location>
</feature>
<dbReference type="InterPro" id="IPR007899">
    <property type="entry name" value="CHAD_dom"/>
</dbReference>
<accession>A0A0R1VVQ0</accession>
<protein>
    <submittedName>
        <fullName evidence="2">CHAD domain protein</fullName>
    </submittedName>
</protein>
<dbReference type="PANTHER" id="PTHR39339">
    <property type="entry name" value="SLR1444 PROTEIN"/>
    <property type="match status" value="1"/>
</dbReference>
<proteinExistence type="predicted"/>
<dbReference type="GeneID" id="98318472"/>
<dbReference type="Pfam" id="PF05235">
    <property type="entry name" value="CHAD"/>
    <property type="match status" value="1"/>
</dbReference>
<dbReference type="Gene3D" id="1.40.20.10">
    <property type="entry name" value="CHAD domain"/>
    <property type="match status" value="1"/>
</dbReference>
<dbReference type="Proteomes" id="UP000051451">
    <property type="component" value="Unassembled WGS sequence"/>
</dbReference>
<comment type="caution">
    <text evidence="2">The sequence shown here is derived from an EMBL/GenBank/DDBJ whole genome shotgun (WGS) entry which is preliminary data.</text>
</comment>
<dbReference type="PANTHER" id="PTHR39339:SF1">
    <property type="entry name" value="CHAD DOMAIN-CONTAINING PROTEIN"/>
    <property type="match status" value="1"/>
</dbReference>
<evidence type="ECO:0000313" key="2">
    <source>
        <dbReference type="EMBL" id="KRM07107.1"/>
    </source>
</evidence>